<feature type="domain" description="Type II secretion system protein GspF" evidence="9">
    <location>
        <begin position="61"/>
        <end position="184"/>
    </location>
</feature>
<keyword evidence="7 8" id="KW-0472">Membrane</keyword>
<proteinExistence type="inferred from homology"/>
<accession>A0ABX0WIQ5</accession>
<dbReference type="RefSeq" id="WP_167681181.1">
    <property type="nucleotide sequence ID" value="NZ_JAATWB010000003.1"/>
</dbReference>
<evidence type="ECO:0000313" key="11">
    <source>
        <dbReference type="Proteomes" id="UP000720344"/>
    </source>
</evidence>
<evidence type="ECO:0000259" key="9">
    <source>
        <dbReference type="Pfam" id="PF00482"/>
    </source>
</evidence>
<keyword evidence="5 8" id="KW-0812">Transmembrane</keyword>
<evidence type="ECO:0000256" key="1">
    <source>
        <dbReference type="ARBA" id="ARBA00004429"/>
    </source>
</evidence>
<organism evidence="10 11">
    <name type="scientific">Rhodocyclus gracilis</name>
    <dbReference type="NCBI Taxonomy" id="2929842"/>
    <lineage>
        <taxon>Bacteria</taxon>
        <taxon>Pseudomonadati</taxon>
        <taxon>Pseudomonadota</taxon>
        <taxon>Betaproteobacteria</taxon>
        <taxon>Rhodocyclales</taxon>
        <taxon>Rhodocyclaceae</taxon>
        <taxon>Rhodocyclus</taxon>
    </lineage>
</organism>
<comment type="subcellular location">
    <subcellularLocation>
        <location evidence="1">Cell inner membrane</location>
        <topology evidence="1">Multi-pass membrane protein</topology>
    </subcellularLocation>
</comment>
<evidence type="ECO:0000256" key="5">
    <source>
        <dbReference type="ARBA" id="ARBA00022692"/>
    </source>
</evidence>
<evidence type="ECO:0000256" key="2">
    <source>
        <dbReference type="ARBA" id="ARBA00005745"/>
    </source>
</evidence>
<protein>
    <submittedName>
        <fullName evidence="10">Type II secretion system F family protein</fullName>
    </submittedName>
</protein>
<reference evidence="11" key="1">
    <citation type="submission" date="2020-03" db="EMBL/GenBank/DDBJ databases">
        <title>Whole-genome sequence of the purple nonsulfur bacterium Rhodocyclus tenuis DSM112.</title>
        <authorList>
            <person name="Kyndt J.A."/>
            <person name="Meyer T.E."/>
        </authorList>
    </citation>
    <scope>NUCLEOTIDE SEQUENCE [LARGE SCALE GENOMIC DNA]</scope>
    <source>
        <strain evidence="11">DSM 112</strain>
    </source>
</reference>
<keyword evidence="3" id="KW-1003">Cell membrane</keyword>
<keyword evidence="11" id="KW-1185">Reference proteome</keyword>
<dbReference type="InterPro" id="IPR042094">
    <property type="entry name" value="T2SS_GspF_sf"/>
</dbReference>
<dbReference type="Proteomes" id="UP000720344">
    <property type="component" value="Unassembled WGS sequence"/>
</dbReference>
<gene>
    <name evidence="10" type="ORF">HCX48_05615</name>
</gene>
<dbReference type="PANTHER" id="PTHR30012:SF7">
    <property type="entry name" value="PROTEIN TRANSPORT PROTEIN HOFC HOMOLOG"/>
    <property type="match status" value="1"/>
</dbReference>
<dbReference type="PANTHER" id="PTHR30012">
    <property type="entry name" value="GENERAL SECRETION PATHWAY PROTEIN"/>
    <property type="match status" value="1"/>
</dbReference>
<evidence type="ECO:0000313" key="10">
    <source>
        <dbReference type="EMBL" id="NJA88702.1"/>
    </source>
</evidence>
<keyword evidence="4" id="KW-0997">Cell inner membrane</keyword>
<dbReference type="Gene3D" id="1.20.81.30">
    <property type="entry name" value="Type II secretion system (T2SS), domain F"/>
    <property type="match status" value="2"/>
</dbReference>
<evidence type="ECO:0000256" key="7">
    <source>
        <dbReference type="ARBA" id="ARBA00023136"/>
    </source>
</evidence>
<sequence length="394" mass="42911">MEYRIKAVQPGRGLTRLTLDASTPAEASRRAEAMGCTVLSVSGGALSLRPTRKSAFPLLLFTQELLALLRSGISVLEAVEALREKEARPAVRGVLDGMHGALREGKTLSAALEASTTRFPPLFIATVRASERTSSLEEALTRYAAYATQLEALRGKLASAALYPCLLLLVGGLVILFLMGYVVPRFAHIYEDMGGKLPLVSRLLLEWGGFVEQAWPLLLAGGLSVVALIVSAPGRAFLLRQGERLAWKIPALGERLRVFQLARLYRTLSMLLRGGIPAPQSMKMVAGLLSARLAQALERARHRVSEGTALSAAFEREGLTTPVALRMLRVGERAGNMGEMMERAATFHDEEMARWADWATRLFGPALMLIMGLVIGVIVVFMYLPIFQLAESVQ</sequence>
<evidence type="ECO:0000256" key="3">
    <source>
        <dbReference type="ARBA" id="ARBA00022475"/>
    </source>
</evidence>
<dbReference type="PRINTS" id="PR00812">
    <property type="entry name" value="BCTERIALGSPF"/>
</dbReference>
<feature type="domain" description="Type II secretion system protein GspF" evidence="9">
    <location>
        <begin position="265"/>
        <end position="385"/>
    </location>
</feature>
<feature type="transmembrane region" description="Helical" evidence="8">
    <location>
        <begin position="214"/>
        <end position="238"/>
    </location>
</feature>
<dbReference type="InterPro" id="IPR018076">
    <property type="entry name" value="T2SS_GspF_dom"/>
</dbReference>
<comment type="caution">
    <text evidence="10">The sequence shown here is derived from an EMBL/GenBank/DDBJ whole genome shotgun (WGS) entry which is preliminary data.</text>
</comment>
<feature type="transmembrane region" description="Helical" evidence="8">
    <location>
        <begin position="362"/>
        <end position="384"/>
    </location>
</feature>
<evidence type="ECO:0000256" key="6">
    <source>
        <dbReference type="ARBA" id="ARBA00022989"/>
    </source>
</evidence>
<name>A0ABX0WIQ5_9RHOO</name>
<keyword evidence="6 8" id="KW-1133">Transmembrane helix</keyword>
<evidence type="ECO:0000256" key="8">
    <source>
        <dbReference type="SAM" id="Phobius"/>
    </source>
</evidence>
<dbReference type="EMBL" id="JAATWB010000003">
    <property type="protein sequence ID" value="NJA88702.1"/>
    <property type="molecule type" value="Genomic_DNA"/>
</dbReference>
<feature type="transmembrane region" description="Helical" evidence="8">
    <location>
        <begin position="160"/>
        <end position="183"/>
    </location>
</feature>
<dbReference type="InterPro" id="IPR003004">
    <property type="entry name" value="GspF/PilC"/>
</dbReference>
<comment type="similarity">
    <text evidence="2">Belongs to the GSP F family.</text>
</comment>
<dbReference type="Pfam" id="PF00482">
    <property type="entry name" value="T2SSF"/>
    <property type="match status" value="2"/>
</dbReference>
<evidence type="ECO:0000256" key="4">
    <source>
        <dbReference type="ARBA" id="ARBA00022519"/>
    </source>
</evidence>